<organism evidence="2 3">
    <name type="scientific">Elysia crispata</name>
    <name type="common">lettuce slug</name>
    <dbReference type="NCBI Taxonomy" id="231223"/>
    <lineage>
        <taxon>Eukaryota</taxon>
        <taxon>Metazoa</taxon>
        <taxon>Spiralia</taxon>
        <taxon>Lophotrochozoa</taxon>
        <taxon>Mollusca</taxon>
        <taxon>Gastropoda</taxon>
        <taxon>Heterobranchia</taxon>
        <taxon>Euthyneura</taxon>
        <taxon>Panpulmonata</taxon>
        <taxon>Sacoglossa</taxon>
        <taxon>Placobranchoidea</taxon>
        <taxon>Plakobranchidae</taxon>
        <taxon>Elysia</taxon>
    </lineage>
</organism>
<feature type="region of interest" description="Disordered" evidence="1">
    <location>
        <begin position="56"/>
        <end position="75"/>
    </location>
</feature>
<evidence type="ECO:0000256" key="1">
    <source>
        <dbReference type="SAM" id="MobiDB-lite"/>
    </source>
</evidence>
<name>A0AAE1EE78_9GAST</name>
<proteinExistence type="predicted"/>
<gene>
    <name evidence="2" type="ORF">RRG08_040778</name>
</gene>
<dbReference type="AlphaFoldDB" id="A0AAE1EE78"/>
<dbReference type="Proteomes" id="UP001283361">
    <property type="component" value="Unassembled WGS sequence"/>
</dbReference>
<comment type="caution">
    <text evidence="2">The sequence shown here is derived from an EMBL/GenBank/DDBJ whole genome shotgun (WGS) entry which is preliminary data.</text>
</comment>
<sequence>MEDHAPRTAESSAILISMTLRGDRYIFVLKREKSKKLIRHVISSIASETVLGGSSPRPIDISSDREDSSSTSSQQNSQAWKMRYLAQPTLFLHRFLLDKAQISMSISFSQFILRFAPLLLPSVSEREASDQDDGCYTLAGRASWPPCVLTALCSPGQNIMLRIQFLLYKDCSLNAAELFLSVSLRTSRIGHEAALSHDNQVALIGVRVEHRWSSQARWVSSS</sequence>
<evidence type="ECO:0000313" key="3">
    <source>
        <dbReference type="Proteomes" id="UP001283361"/>
    </source>
</evidence>
<evidence type="ECO:0000313" key="2">
    <source>
        <dbReference type="EMBL" id="KAK3804271.1"/>
    </source>
</evidence>
<accession>A0AAE1EE78</accession>
<dbReference type="EMBL" id="JAWDGP010000029">
    <property type="protein sequence ID" value="KAK3804271.1"/>
    <property type="molecule type" value="Genomic_DNA"/>
</dbReference>
<reference evidence="2" key="1">
    <citation type="journal article" date="2023" name="G3 (Bethesda)">
        <title>A reference genome for the long-term kleptoplast-retaining sea slug Elysia crispata morphotype clarki.</title>
        <authorList>
            <person name="Eastman K.E."/>
            <person name="Pendleton A.L."/>
            <person name="Shaikh M.A."/>
            <person name="Suttiyut T."/>
            <person name="Ogas R."/>
            <person name="Tomko P."/>
            <person name="Gavelis G."/>
            <person name="Widhalm J.R."/>
            <person name="Wisecaver J.H."/>
        </authorList>
    </citation>
    <scope>NUCLEOTIDE SEQUENCE</scope>
    <source>
        <strain evidence="2">ECLA1</strain>
    </source>
</reference>
<protein>
    <submittedName>
        <fullName evidence="2">Uncharacterized protein</fullName>
    </submittedName>
</protein>
<keyword evidence="3" id="KW-1185">Reference proteome</keyword>